<dbReference type="Pfam" id="PF08240">
    <property type="entry name" value="ADH_N"/>
    <property type="match status" value="1"/>
</dbReference>
<dbReference type="Proteomes" id="UP001166251">
    <property type="component" value="Unassembled WGS sequence"/>
</dbReference>
<sequence>MLNYCRIDLTHFGEVDGLQLNRYPMPSLTKGQVLIKTHYSGINPIDVKTRAGLGWAAQQNADRLPWALGYDAAGQVIAVGEGVDEAWLGQPVCGMLGFPLEAGCYGSVRATDVSDLQVIPQRIHPMQAAALPLAGLTAHQALFEHGQAKAGQRVLILGASGGVGHLALQLAADAGCEVIAVASAQRGPLLQQLGANQALDYRSDWLEGLAPVDLLLDLVGGDAGIQAVAKVKASGRVVTVPTVTADDVIAAAKSRTIDATGMLVHPCGDSLQHLLQLVSDNKLTIEVDSCYPAQSVAEAHLHLEQGQVCGKLVLNWCQ</sequence>
<dbReference type="RefSeq" id="WP_220105418.1">
    <property type="nucleotide sequence ID" value="NZ_JAHZSS010000029.1"/>
</dbReference>
<dbReference type="CDD" id="cd05289">
    <property type="entry name" value="MDR_like_2"/>
    <property type="match status" value="1"/>
</dbReference>
<reference evidence="2" key="1">
    <citation type="submission" date="2021-07" db="EMBL/GenBank/DDBJ databases">
        <title>Neiella marina sp. nov., isolated from the intestinal content of sea cucumber Apostichopus japonicus.</title>
        <authorList>
            <person name="Bai X."/>
        </authorList>
    </citation>
    <scope>NUCLEOTIDE SEQUENCE</scope>
    <source>
        <strain evidence="2">126</strain>
    </source>
</reference>
<keyword evidence="3" id="KW-1185">Reference proteome</keyword>
<evidence type="ECO:0000259" key="1">
    <source>
        <dbReference type="SMART" id="SM00829"/>
    </source>
</evidence>
<dbReference type="InterPro" id="IPR050700">
    <property type="entry name" value="YIM1/Zinc_Alcohol_DH_Fams"/>
</dbReference>
<feature type="domain" description="Enoyl reductase (ER)" evidence="1">
    <location>
        <begin position="13"/>
        <end position="314"/>
    </location>
</feature>
<dbReference type="PANTHER" id="PTHR11695:SF294">
    <property type="entry name" value="RETICULON-4-INTERACTING PROTEIN 1, MITOCHONDRIAL"/>
    <property type="match status" value="1"/>
</dbReference>
<dbReference type="Pfam" id="PF13602">
    <property type="entry name" value="ADH_zinc_N_2"/>
    <property type="match status" value="1"/>
</dbReference>
<name>A0ABS7EKE8_9GAMM</name>
<organism evidence="2 3">
    <name type="scientific">Neiella holothuriorum</name>
    <dbReference type="NCBI Taxonomy" id="2870530"/>
    <lineage>
        <taxon>Bacteria</taxon>
        <taxon>Pseudomonadati</taxon>
        <taxon>Pseudomonadota</taxon>
        <taxon>Gammaproteobacteria</taxon>
        <taxon>Alteromonadales</taxon>
        <taxon>Echinimonadaceae</taxon>
        <taxon>Neiella</taxon>
    </lineage>
</organism>
<dbReference type="SUPFAM" id="SSF50129">
    <property type="entry name" value="GroES-like"/>
    <property type="match status" value="1"/>
</dbReference>
<dbReference type="EMBL" id="JAHZSS010000029">
    <property type="protein sequence ID" value="MBW8192796.1"/>
    <property type="molecule type" value="Genomic_DNA"/>
</dbReference>
<dbReference type="Gene3D" id="3.40.50.720">
    <property type="entry name" value="NAD(P)-binding Rossmann-like Domain"/>
    <property type="match status" value="1"/>
</dbReference>
<evidence type="ECO:0000313" key="2">
    <source>
        <dbReference type="EMBL" id="MBW8192796.1"/>
    </source>
</evidence>
<accession>A0ABS7EKE8</accession>
<comment type="caution">
    <text evidence="2">The sequence shown here is derived from an EMBL/GenBank/DDBJ whole genome shotgun (WGS) entry which is preliminary data.</text>
</comment>
<proteinExistence type="predicted"/>
<dbReference type="InterPro" id="IPR036291">
    <property type="entry name" value="NAD(P)-bd_dom_sf"/>
</dbReference>
<dbReference type="PANTHER" id="PTHR11695">
    <property type="entry name" value="ALCOHOL DEHYDROGENASE RELATED"/>
    <property type="match status" value="1"/>
</dbReference>
<evidence type="ECO:0000313" key="3">
    <source>
        <dbReference type="Proteomes" id="UP001166251"/>
    </source>
</evidence>
<dbReference type="SUPFAM" id="SSF51735">
    <property type="entry name" value="NAD(P)-binding Rossmann-fold domains"/>
    <property type="match status" value="1"/>
</dbReference>
<dbReference type="InterPro" id="IPR020843">
    <property type="entry name" value="ER"/>
</dbReference>
<protein>
    <submittedName>
        <fullName evidence="2">NADP-dependent oxidoreductase</fullName>
    </submittedName>
</protein>
<gene>
    <name evidence="2" type="ORF">K0504_17295</name>
</gene>
<dbReference type="InterPro" id="IPR011032">
    <property type="entry name" value="GroES-like_sf"/>
</dbReference>
<dbReference type="Gene3D" id="3.90.180.10">
    <property type="entry name" value="Medium-chain alcohol dehydrogenases, catalytic domain"/>
    <property type="match status" value="1"/>
</dbReference>
<dbReference type="InterPro" id="IPR013154">
    <property type="entry name" value="ADH-like_N"/>
</dbReference>
<dbReference type="SMART" id="SM00829">
    <property type="entry name" value="PKS_ER"/>
    <property type="match status" value="1"/>
</dbReference>